<dbReference type="Proteomes" id="UP001165439">
    <property type="component" value="Unassembled WGS sequence"/>
</dbReference>
<sequence length="584" mass="62492">MTIYAGDAPALDRRTLLDVPADSGDVFGAAFDEAFSTNPSTSAFRLEELNQQDQGRAVVMGPESYLAPNAGRLEPETPLIGAEQARDQVAGAGLDIKIPDQGIRQGALDILIQRHQEQLARQQIMARANGGSLPTKIAGSLAASLLDPLNIASAFVPVVGEARYARLLAGATSPLGRAGVRGGVGALEGSVGAAILEPLPLLAAQQDQTEYGLSDSLANIALGGVLGGGLHSFGGAVSDALRRRLATEGVTVETSLNAGSAARPAETGRAIDLGRMFDEDPDLALRAGLSRQLEADQASLYRSAEQQALDEIRPSLTGERVGNVADLKAERVGLVAQDMALDASYRDRAKAFQAQRLSRKQAERAARDAIATERQQIRTRTSEIDTMLERNRAGELDRRDLGLIERGQVPERLQPQIQARARQIMQGYQQRPLGAAIRTARETAEGADWTIRDNALRTAVAQAMTGRDIDVAKLFELDEPAKAASALEYLKRPQTRRVDPEGQAESRRLDGQGQAADDLEDARAALAEDEAMAREMLEQLPEDQRAQVEALGRDEMAAADAESAKAQQYAKAYRAAAICELGRG</sequence>
<organism evidence="2 3">
    <name type="scientific">Pseudomonas alloputida</name>
    <dbReference type="NCBI Taxonomy" id="1940621"/>
    <lineage>
        <taxon>Bacteria</taxon>
        <taxon>Pseudomonadati</taxon>
        <taxon>Pseudomonadota</taxon>
        <taxon>Gammaproteobacteria</taxon>
        <taxon>Pseudomonadales</taxon>
        <taxon>Pseudomonadaceae</taxon>
        <taxon>Pseudomonas</taxon>
    </lineage>
</organism>
<feature type="region of interest" description="Disordered" evidence="1">
    <location>
        <begin position="493"/>
        <end position="517"/>
    </location>
</feature>
<dbReference type="RefSeq" id="WP_232897052.1">
    <property type="nucleotide sequence ID" value="NZ_JAJSRF020000001.1"/>
</dbReference>
<comment type="caution">
    <text evidence="2">The sequence shown here is derived from an EMBL/GenBank/DDBJ whole genome shotgun (WGS) entry which is preliminary data.</text>
</comment>
<evidence type="ECO:0000313" key="2">
    <source>
        <dbReference type="EMBL" id="MDM3952909.1"/>
    </source>
</evidence>
<evidence type="ECO:0000313" key="3">
    <source>
        <dbReference type="Proteomes" id="UP001165439"/>
    </source>
</evidence>
<name>A0AAW7HII8_9PSED</name>
<proteinExistence type="predicted"/>
<dbReference type="EMBL" id="JAJSRF020000001">
    <property type="protein sequence ID" value="MDM3952909.1"/>
    <property type="molecule type" value="Genomic_DNA"/>
</dbReference>
<evidence type="ECO:0000256" key="1">
    <source>
        <dbReference type="SAM" id="MobiDB-lite"/>
    </source>
</evidence>
<dbReference type="AlphaFoldDB" id="A0AAW7HII8"/>
<reference evidence="2" key="1">
    <citation type="submission" date="2023-06" db="EMBL/GenBank/DDBJ databases">
        <title>MBL-encoding genomic islands in Pseudomonas spp. in Poland.</title>
        <authorList>
            <person name="Urbanowicz P."/>
            <person name="Izdebski R."/>
            <person name="Biedrzycka M."/>
            <person name="Gniadkowski M."/>
        </authorList>
    </citation>
    <scope>NUCLEOTIDE SEQUENCE</scope>
    <source>
        <strain evidence="2">NMI5768_13</strain>
    </source>
</reference>
<feature type="compositionally biased region" description="Basic and acidic residues" evidence="1">
    <location>
        <begin position="496"/>
        <end position="510"/>
    </location>
</feature>
<protein>
    <submittedName>
        <fullName evidence="2">Uncharacterized protein</fullName>
    </submittedName>
</protein>
<accession>A0AAW7HII8</accession>
<gene>
    <name evidence="2" type="ORF">LU674_011285</name>
</gene>